<proteinExistence type="inferred from homology"/>
<reference evidence="6 7" key="1">
    <citation type="submission" date="2020-08" db="EMBL/GenBank/DDBJ databases">
        <title>A Genomic Blueprint of the Chicken Gut Microbiome.</title>
        <authorList>
            <person name="Gilroy R."/>
            <person name="Ravi A."/>
            <person name="Getino M."/>
            <person name="Pursley I."/>
            <person name="Horton D.L."/>
            <person name="Alikhan N.-F."/>
            <person name="Baker D."/>
            <person name="Gharbi K."/>
            <person name="Hall N."/>
            <person name="Watson M."/>
            <person name="Adriaenssens E.M."/>
            <person name="Foster-Nyarko E."/>
            <person name="Jarju S."/>
            <person name="Secka A."/>
            <person name="Antonio M."/>
            <person name="Oren A."/>
            <person name="Chaudhuri R."/>
            <person name="La Ragione R.M."/>
            <person name="Hildebrand F."/>
            <person name="Pallen M.J."/>
        </authorList>
    </citation>
    <scope>NUCLEOTIDE SEQUENCE [LARGE SCALE GENOMIC DNA]</scope>
    <source>
        <strain evidence="6 7">Sa2YVA2</strain>
    </source>
</reference>
<dbReference type="PANTHER" id="PTHR43859:SF4">
    <property type="entry name" value="BUTANOATE--COA LIGASE AAE1-RELATED"/>
    <property type="match status" value="1"/>
</dbReference>
<evidence type="ECO:0000256" key="1">
    <source>
        <dbReference type="ARBA" id="ARBA00006432"/>
    </source>
</evidence>
<dbReference type="Gene3D" id="3.30.300.30">
    <property type="match status" value="1"/>
</dbReference>
<feature type="domain" description="AMP-binding enzyme C-terminal" evidence="5">
    <location>
        <begin position="2"/>
        <end position="59"/>
    </location>
</feature>
<dbReference type="EMBL" id="JACSQN010000006">
    <property type="protein sequence ID" value="MBD7984531.1"/>
    <property type="molecule type" value="Genomic_DNA"/>
</dbReference>
<dbReference type="Proteomes" id="UP000626786">
    <property type="component" value="Unassembled WGS sequence"/>
</dbReference>
<evidence type="ECO:0000256" key="4">
    <source>
        <dbReference type="ARBA" id="ARBA00023098"/>
    </source>
</evidence>
<name>A0ABR8U925_9BACL</name>
<gene>
    <name evidence="6" type="ORF">H9649_08065</name>
</gene>
<dbReference type="PANTHER" id="PTHR43859">
    <property type="entry name" value="ACYL-ACTIVATING ENZYME"/>
    <property type="match status" value="1"/>
</dbReference>
<keyword evidence="7" id="KW-1185">Reference proteome</keyword>
<evidence type="ECO:0000256" key="3">
    <source>
        <dbReference type="ARBA" id="ARBA00022832"/>
    </source>
</evidence>
<evidence type="ECO:0000313" key="6">
    <source>
        <dbReference type="EMBL" id="MBD7984531.1"/>
    </source>
</evidence>
<dbReference type="Pfam" id="PF13193">
    <property type="entry name" value="AMP-binding_C"/>
    <property type="match status" value="1"/>
</dbReference>
<evidence type="ECO:0000256" key="2">
    <source>
        <dbReference type="ARBA" id="ARBA00022598"/>
    </source>
</evidence>
<keyword evidence="3" id="KW-0276">Fatty acid metabolism</keyword>
<organism evidence="6 7">
    <name type="scientific">Sporosarcina quadrami</name>
    <dbReference type="NCBI Taxonomy" id="2762234"/>
    <lineage>
        <taxon>Bacteria</taxon>
        <taxon>Bacillati</taxon>
        <taxon>Bacillota</taxon>
        <taxon>Bacilli</taxon>
        <taxon>Bacillales</taxon>
        <taxon>Caryophanaceae</taxon>
        <taxon>Sporosarcina</taxon>
    </lineage>
</organism>
<keyword evidence="4" id="KW-0443">Lipid metabolism</keyword>
<evidence type="ECO:0000313" key="7">
    <source>
        <dbReference type="Proteomes" id="UP000626786"/>
    </source>
</evidence>
<comment type="caution">
    <text evidence="6">The sequence shown here is derived from an EMBL/GenBank/DDBJ whole genome shotgun (WGS) entry which is preliminary data.</text>
</comment>
<evidence type="ECO:0000259" key="5">
    <source>
        <dbReference type="Pfam" id="PF13193"/>
    </source>
</evidence>
<dbReference type="InterPro" id="IPR045851">
    <property type="entry name" value="AMP-bd_C_sf"/>
</dbReference>
<accession>A0ABR8U925</accession>
<dbReference type="InterPro" id="IPR025110">
    <property type="entry name" value="AMP-bd_C"/>
</dbReference>
<sequence length="68" mass="8091">MGEPDKLREEAVIAYVKLYDGEEVEPEELEAFCQKYLSYFKVPEEFRFVDDFPRTSIGKIQKNLLREN</sequence>
<dbReference type="SUPFAM" id="SSF56801">
    <property type="entry name" value="Acetyl-CoA synthetase-like"/>
    <property type="match status" value="1"/>
</dbReference>
<protein>
    <recommendedName>
        <fullName evidence="5">AMP-binding enzyme C-terminal domain-containing protein</fullName>
    </recommendedName>
</protein>
<keyword evidence="2" id="KW-0436">Ligase</keyword>
<comment type="similarity">
    <text evidence="1">Belongs to the ATP-dependent AMP-binding enzyme family.</text>
</comment>